<feature type="chain" id="PRO_5019239641" description="Killer toxin Kp4 domain-containing protein" evidence="1">
    <location>
        <begin position="21"/>
        <end position="138"/>
    </location>
</feature>
<reference evidence="3 4" key="1">
    <citation type="submission" date="2017-06" db="EMBL/GenBank/DDBJ databases">
        <title>Comparative genomic analysis of Ambrosia Fusariam Clade fungi.</title>
        <authorList>
            <person name="Stajich J.E."/>
            <person name="Carrillo J."/>
            <person name="Kijimoto T."/>
            <person name="Eskalen A."/>
            <person name="O'Donnell K."/>
            <person name="Kasson M."/>
        </authorList>
    </citation>
    <scope>NUCLEOTIDE SEQUENCE [LARGE SCALE GENOMIC DNA]</scope>
    <source>
        <strain evidence="3 4">NRRL62584</strain>
    </source>
</reference>
<comment type="caution">
    <text evidence="3">The sequence shown here is derived from an EMBL/GenBank/DDBJ whole genome shotgun (WGS) entry which is preliminary data.</text>
</comment>
<accession>A0A428PJA3</accession>
<dbReference type="Pfam" id="PF09044">
    <property type="entry name" value="Kp4"/>
    <property type="match status" value="1"/>
</dbReference>
<dbReference type="InterPro" id="IPR015131">
    <property type="entry name" value="Killer_tox_Kp4"/>
</dbReference>
<feature type="domain" description="Killer toxin Kp4" evidence="2">
    <location>
        <begin position="10"/>
        <end position="122"/>
    </location>
</feature>
<dbReference type="OrthoDB" id="4177994at2759"/>
<evidence type="ECO:0000313" key="3">
    <source>
        <dbReference type="EMBL" id="RSL53142.1"/>
    </source>
</evidence>
<evidence type="ECO:0000256" key="1">
    <source>
        <dbReference type="SAM" id="SignalP"/>
    </source>
</evidence>
<protein>
    <recommendedName>
        <fullName evidence="2">Killer toxin Kp4 domain-containing protein</fullName>
    </recommendedName>
</protein>
<proteinExistence type="predicted"/>
<organism evidence="3 4">
    <name type="scientific">Fusarium duplospermum</name>
    <dbReference type="NCBI Taxonomy" id="1325734"/>
    <lineage>
        <taxon>Eukaryota</taxon>
        <taxon>Fungi</taxon>
        <taxon>Dikarya</taxon>
        <taxon>Ascomycota</taxon>
        <taxon>Pezizomycotina</taxon>
        <taxon>Sordariomycetes</taxon>
        <taxon>Hypocreomycetidae</taxon>
        <taxon>Hypocreales</taxon>
        <taxon>Nectriaceae</taxon>
        <taxon>Fusarium</taxon>
        <taxon>Fusarium solani species complex</taxon>
    </lineage>
</organism>
<dbReference type="Gene3D" id="3.30.430.10">
    <property type="entry name" value="Killer Toxin P4, subunit A"/>
    <property type="match status" value="1"/>
</dbReference>
<dbReference type="InterPro" id="IPR011329">
    <property type="entry name" value="Killer_tox_Kp4/SMK"/>
</dbReference>
<keyword evidence="4" id="KW-1185">Reference proteome</keyword>
<evidence type="ECO:0000259" key="2">
    <source>
        <dbReference type="Pfam" id="PF09044"/>
    </source>
</evidence>
<keyword evidence="1" id="KW-0732">Signal</keyword>
<name>A0A428PJA3_9HYPO</name>
<dbReference type="SUPFAM" id="SSF55221">
    <property type="entry name" value="Yeast killer toxins"/>
    <property type="match status" value="1"/>
</dbReference>
<dbReference type="GO" id="GO:0005576">
    <property type="term" value="C:extracellular region"/>
    <property type="evidence" value="ECO:0007669"/>
    <property type="project" value="InterPro"/>
</dbReference>
<gene>
    <name evidence="3" type="ORF">CEP54_010549</name>
</gene>
<dbReference type="AlphaFoldDB" id="A0A428PJA3"/>
<evidence type="ECO:0000313" key="4">
    <source>
        <dbReference type="Proteomes" id="UP000288168"/>
    </source>
</evidence>
<sequence length="138" mass="14401">MRFSAVSVLACLGMLQSAAAKGINCEGSALCGDQKGFLDKVSDFITDNINGVDPNYHFSNGEHIACAGHICAFLQKTSNGASGQEVRDAILRLKNHGCKGCGSAPFIDNDVDKGELTVNYVTSTCGDGVCNGALNPKK</sequence>
<dbReference type="Proteomes" id="UP000288168">
    <property type="component" value="Unassembled WGS sequence"/>
</dbReference>
<feature type="signal peptide" evidence="1">
    <location>
        <begin position="1"/>
        <end position="20"/>
    </location>
</feature>
<dbReference type="STRING" id="1325734.A0A428PJA3"/>
<dbReference type="EMBL" id="NKCI01000126">
    <property type="protein sequence ID" value="RSL53142.1"/>
    <property type="molecule type" value="Genomic_DNA"/>
</dbReference>